<name>A0A918PEA0_9SPHN</name>
<dbReference type="InterPro" id="IPR000172">
    <property type="entry name" value="GMC_OxRdtase_N"/>
</dbReference>
<evidence type="ECO:0000256" key="3">
    <source>
        <dbReference type="ARBA" id="ARBA00022630"/>
    </source>
</evidence>
<gene>
    <name evidence="8" type="ORF">GCM10011614_17930</name>
</gene>
<dbReference type="GO" id="GO:0050660">
    <property type="term" value="F:flavin adenine dinucleotide binding"/>
    <property type="evidence" value="ECO:0007669"/>
    <property type="project" value="InterPro"/>
</dbReference>
<keyword evidence="3" id="KW-0285">Flavoprotein</keyword>
<dbReference type="Gene3D" id="3.50.50.60">
    <property type="entry name" value="FAD/NAD(P)-binding domain"/>
    <property type="match status" value="1"/>
</dbReference>
<feature type="domain" description="Glucose-methanol-choline oxidoreductase N-terminal" evidence="6">
    <location>
        <begin position="6"/>
        <end position="298"/>
    </location>
</feature>
<dbReference type="PROSITE" id="PS51257">
    <property type="entry name" value="PROKAR_LIPOPROTEIN"/>
    <property type="match status" value="1"/>
</dbReference>
<dbReference type="AlphaFoldDB" id="A0A918PEA0"/>
<organism evidence="8 9">
    <name type="scientific">Novosphingobium colocasiae</name>
    <dbReference type="NCBI Taxonomy" id="1256513"/>
    <lineage>
        <taxon>Bacteria</taxon>
        <taxon>Pseudomonadati</taxon>
        <taxon>Pseudomonadota</taxon>
        <taxon>Alphaproteobacteria</taxon>
        <taxon>Sphingomonadales</taxon>
        <taxon>Sphingomonadaceae</taxon>
        <taxon>Novosphingobium</taxon>
    </lineage>
</organism>
<evidence type="ECO:0000256" key="1">
    <source>
        <dbReference type="ARBA" id="ARBA00001974"/>
    </source>
</evidence>
<evidence type="ECO:0000259" key="7">
    <source>
        <dbReference type="Pfam" id="PF05199"/>
    </source>
</evidence>
<evidence type="ECO:0000313" key="9">
    <source>
        <dbReference type="Proteomes" id="UP000648075"/>
    </source>
</evidence>
<evidence type="ECO:0000259" key="6">
    <source>
        <dbReference type="Pfam" id="PF00732"/>
    </source>
</evidence>
<dbReference type="EMBL" id="BMZA01000005">
    <property type="protein sequence ID" value="GGZ03426.1"/>
    <property type="molecule type" value="Genomic_DNA"/>
</dbReference>
<sequence length="549" mass="58356">MDFKPDYIIVGAGSAGCVLANRLSADPACKVLLLEAGGSDGGLFYRMPAGFFELMKRGTGNWNFETVPQAGLDGRTIYFPRGKVLGGSSSINGLVVARGNAGDYDRWAQMGNPGWSWADCLPYFRRIESCPASADPATRGHDGPVGVAWTSIDAMNPTSAAFIKGAIAAGHPFNPDMNRGDPSGVAQMQGNYRDGLRQSASACYLKPVLARPNLKVVTGALAAKVLMRSGRATGLTYGRKGRLVSVEAARGVILAGGVVNSPQLLQLSGIGDPADITPHGIAMVHELPEVGRNLKDHLAVTVKQRLTRPYSMLGMLRPLGALKALGQYLLFRSGPTAVGGLEAWAHLMSRPDLEYPDIQIYTVPLMYNDHGRDVIPEEGFQGVLNGSRPNSAGTIRIASADPAAAPLIDPRYLSDPEDLRVLREGIRLTRDIFAQDAYADFRGDEYAPGAACRSDAELDAYVRATAYTLYHPVGTCRMGTDAGAVVDPDLRVRGIDGLWVVDASVMPEIISGNTNFPTMMIAEKAAEAIIAGERSGAEPGLTPSPAMAV</sequence>
<evidence type="ECO:0000313" key="8">
    <source>
        <dbReference type="EMBL" id="GGZ03426.1"/>
    </source>
</evidence>
<keyword evidence="9" id="KW-1185">Reference proteome</keyword>
<reference evidence="8" key="1">
    <citation type="journal article" date="2014" name="Int. J. Syst. Evol. Microbiol.">
        <title>Complete genome sequence of Corynebacterium casei LMG S-19264T (=DSM 44701T), isolated from a smear-ripened cheese.</title>
        <authorList>
            <consortium name="US DOE Joint Genome Institute (JGI-PGF)"/>
            <person name="Walter F."/>
            <person name="Albersmeier A."/>
            <person name="Kalinowski J."/>
            <person name="Ruckert C."/>
        </authorList>
    </citation>
    <scope>NUCLEOTIDE SEQUENCE</scope>
    <source>
        <strain evidence="8">KCTC 32255</strain>
    </source>
</reference>
<dbReference type="InterPro" id="IPR012132">
    <property type="entry name" value="GMC_OxRdtase"/>
</dbReference>
<keyword evidence="4 5" id="KW-0274">FAD</keyword>
<dbReference type="Proteomes" id="UP000648075">
    <property type="component" value="Unassembled WGS sequence"/>
</dbReference>
<evidence type="ECO:0000256" key="5">
    <source>
        <dbReference type="PIRSR" id="PIRSR000137-2"/>
    </source>
</evidence>
<dbReference type="InterPro" id="IPR007867">
    <property type="entry name" value="GMC_OxRtase_C"/>
</dbReference>
<dbReference type="GO" id="GO:0016614">
    <property type="term" value="F:oxidoreductase activity, acting on CH-OH group of donors"/>
    <property type="evidence" value="ECO:0007669"/>
    <property type="project" value="InterPro"/>
</dbReference>
<dbReference type="RefSeq" id="WP_189620852.1">
    <property type="nucleotide sequence ID" value="NZ_BMZA01000005.1"/>
</dbReference>
<dbReference type="SUPFAM" id="SSF51905">
    <property type="entry name" value="FAD/NAD(P)-binding domain"/>
    <property type="match status" value="1"/>
</dbReference>
<dbReference type="PANTHER" id="PTHR11552:SF147">
    <property type="entry name" value="CHOLINE DEHYDROGENASE, MITOCHONDRIAL"/>
    <property type="match status" value="1"/>
</dbReference>
<dbReference type="Pfam" id="PF05199">
    <property type="entry name" value="GMC_oxred_C"/>
    <property type="match status" value="1"/>
</dbReference>
<proteinExistence type="inferred from homology"/>
<dbReference type="Pfam" id="PF00732">
    <property type="entry name" value="GMC_oxred_N"/>
    <property type="match status" value="1"/>
</dbReference>
<dbReference type="Gene3D" id="3.30.560.10">
    <property type="entry name" value="Glucose Oxidase, domain 3"/>
    <property type="match status" value="1"/>
</dbReference>
<dbReference type="PANTHER" id="PTHR11552">
    <property type="entry name" value="GLUCOSE-METHANOL-CHOLINE GMC OXIDOREDUCTASE"/>
    <property type="match status" value="1"/>
</dbReference>
<reference evidence="8" key="2">
    <citation type="submission" date="2020-09" db="EMBL/GenBank/DDBJ databases">
        <authorList>
            <person name="Sun Q."/>
            <person name="Kim S."/>
        </authorList>
    </citation>
    <scope>NUCLEOTIDE SEQUENCE</scope>
    <source>
        <strain evidence="8">KCTC 32255</strain>
    </source>
</reference>
<protein>
    <submittedName>
        <fullName evidence="8">Choline dehydrogenase</fullName>
    </submittedName>
</protein>
<dbReference type="SUPFAM" id="SSF54373">
    <property type="entry name" value="FAD-linked reductases, C-terminal domain"/>
    <property type="match status" value="1"/>
</dbReference>
<comment type="similarity">
    <text evidence="2">Belongs to the GMC oxidoreductase family.</text>
</comment>
<feature type="domain" description="Glucose-methanol-choline oxidoreductase C-terminal" evidence="7">
    <location>
        <begin position="389"/>
        <end position="522"/>
    </location>
</feature>
<comment type="cofactor">
    <cofactor evidence="1 5">
        <name>FAD</name>
        <dbReference type="ChEBI" id="CHEBI:57692"/>
    </cofactor>
</comment>
<feature type="binding site" evidence="5">
    <location>
        <begin position="92"/>
        <end position="95"/>
    </location>
    <ligand>
        <name>FAD</name>
        <dbReference type="ChEBI" id="CHEBI:57692"/>
    </ligand>
</feature>
<comment type="caution">
    <text evidence="8">The sequence shown here is derived from an EMBL/GenBank/DDBJ whole genome shotgun (WGS) entry which is preliminary data.</text>
</comment>
<accession>A0A918PEA0</accession>
<evidence type="ECO:0000256" key="2">
    <source>
        <dbReference type="ARBA" id="ARBA00010790"/>
    </source>
</evidence>
<dbReference type="PIRSF" id="PIRSF000137">
    <property type="entry name" value="Alcohol_oxidase"/>
    <property type="match status" value="1"/>
</dbReference>
<evidence type="ECO:0000256" key="4">
    <source>
        <dbReference type="ARBA" id="ARBA00022827"/>
    </source>
</evidence>
<dbReference type="InterPro" id="IPR036188">
    <property type="entry name" value="FAD/NAD-bd_sf"/>
</dbReference>
<feature type="binding site" evidence="5">
    <location>
        <position position="84"/>
    </location>
    <ligand>
        <name>FAD</name>
        <dbReference type="ChEBI" id="CHEBI:57692"/>
    </ligand>
</feature>